<evidence type="ECO:0000313" key="3">
    <source>
        <dbReference type="EMBL" id="QQO07413.1"/>
    </source>
</evidence>
<dbReference type="GO" id="GO:0003774">
    <property type="term" value="F:cytoskeletal motor activity"/>
    <property type="evidence" value="ECO:0007669"/>
    <property type="project" value="InterPro"/>
</dbReference>
<dbReference type="GO" id="GO:0071973">
    <property type="term" value="P:bacterial-type flagellum-dependent cell motility"/>
    <property type="evidence" value="ECO:0007669"/>
    <property type="project" value="InterPro"/>
</dbReference>
<reference evidence="3" key="1">
    <citation type="submission" date="2021-01" db="EMBL/GenBank/DDBJ databases">
        <title>Description of Breznakiella homolactica.</title>
        <authorList>
            <person name="Song Y."/>
            <person name="Brune A."/>
        </authorList>
    </citation>
    <scope>NUCLEOTIDE SEQUENCE</scope>
    <source>
        <strain evidence="3">RmG30</strain>
    </source>
</reference>
<evidence type="ECO:0000256" key="1">
    <source>
        <dbReference type="ARBA" id="ARBA00023143"/>
    </source>
</evidence>
<evidence type="ECO:0000256" key="2">
    <source>
        <dbReference type="NCBIfam" id="TIGR00205"/>
    </source>
</evidence>
<dbReference type="InterPro" id="IPR001624">
    <property type="entry name" value="FliE"/>
</dbReference>
<dbReference type="NCBIfam" id="TIGR00205">
    <property type="entry name" value="fliE"/>
    <property type="match status" value="1"/>
</dbReference>
<dbReference type="KEGG" id="bhc:JFL75_10605"/>
<keyword evidence="3" id="KW-0966">Cell projection</keyword>
<dbReference type="RefSeq" id="WP_215624718.1">
    <property type="nucleotide sequence ID" value="NZ_CP067089.2"/>
</dbReference>
<protein>
    <recommendedName>
        <fullName evidence="2">Flagellar hook-basal body complex protein FliE</fullName>
    </recommendedName>
</protein>
<dbReference type="EMBL" id="CP067089">
    <property type="protein sequence ID" value="QQO07413.1"/>
    <property type="molecule type" value="Genomic_DNA"/>
</dbReference>
<dbReference type="AlphaFoldDB" id="A0A7T8B9P6"/>
<dbReference type="GO" id="GO:0009288">
    <property type="term" value="C:bacterial-type flagellum"/>
    <property type="evidence" value="ECO:0007669"/>
    <property type="project" value="InterPro"/>
</dbReference>
<keyword evidence="3" id="KW-0282">Flagellum</keyword>
<dbReference type="Proteomes" id="UP000595917">
    <property type="component" value="Chromosome"/>
</dbReference>
<gene>
    <name evidence="3" type="primary">fliE</name>
    <name evidence="3" type="ORF">JFL75_10605</name>
</gene>
<sequence>MTIYKPELVSGDKVPMAVTHPKHFVPGDRHFISTGAAISELGNKIGAESVVRAGSFEDTMLKALDKVSAYQQAPSNMMQMAITDPGSVDVHDITIAQAKANLSLNITRTVLDRIVRGWKDLINTR</sequence>
<dbReference type="PRINTS" id="PR01006">
    <property type="entry name" value="FLGHOOKFLIE"/>
</dbReference>
<evidence type="ECO:0000313" key="4">
    <source>
        <dbReference type="Proteomes" id="UP000595917"/>
    </source>
</evidence>
<proteinExistence type="predicted"/>
<keyword evidence="4" id="KW-1185">Reference proteome</keyword>
<keyword evidence="1" id="KW-0975">Bacterial flagellum</keyword>
<organism evidence="3 4">
    <name type="scientific">Breznakiella homolactica</name>
    <dbReference type="NCBI Taxonomy" id="2798577"/>
    <lineage>
        <taxon>Bacteria</taxon>
        <taxon>Pseudomonadati</taxon>
        <taxon>Spirochaetota</taxon>
        <taxon>Spirochaetia</taxon>
        <taxon>Spirochaetales</taxon>
        <taxon>Breznakiellaceae</taxon>
        <taxon>Breznakiella</taxon>
    </lineage>
</organism>
<dbReference type="GO" id="GO:0005198">
    <property type="term" value="F:structural molecule activity"/>
    <property type="evidence" value="ECO:0007669"/>
    <property type="project" value="UniProtKB-UniRule"/>
</dbReference>
<keyword evidence="3" id="KW-0969">Cilium</keyword>
<accession>A0A7T8B9P6</accession>
<name>A0A7T8B9P6_9SPIR</name>
<dbReference type="Pfam" id="PF02049">
    <property type="entry name" value="FliE"/>
    <property type="match status" value="1"/>
</dbReference>